<dbReference type="Pfam" id="PF05133">
    <property type="entry name" value="SPP1_portal"/>
    <property type="match status" value="1"/>
</dbReference>
<sequence length="465" mass="52485">MYLTQEPETPEQWIDHLSREIQHQSAESAKYDNYYEGKHPLAFAQVKFKEAFGGLFEGQWADNFCALVVDSVAERLGVEGFRLTEDPKADRDAWDIWQRSGMDAESDATHTDVLVESRAFVHVWADADGYPVLTPYSAHEAAVAYVPGRRKLRRMGLTRQVDEWGTEHVALMTPKSVYTTTRPQGSEKWADGKLAPNPLGVVPIVPINNRPRLRGEPMSELHRIIPLQNAVNKVMMDALVASEMGSFPMRWVTGLELDEVDGRKEPPPFKVALDKMLHSEDPNTKFGQFETVDLGNYVRLIDALTTHIASVSRIPTHYFLLQAGQPPSGESIKSAEAGLVAKVVQRQRCFGEAWEEVIRLAFAVLKDPRKDAFRAEVIWRDPEYRTEGEHIDALMKLKSLGVPDRQLQEDAGYSPGQIERFPELRDEEAREAVERAKRFGLTPIAGVHEDQDDEDGRADQDREAA</sequence>
<dbReference type="InterPro" id="IPR021145">
    <property type="entry name" value="Portal_protein_SPP1_Gp6-like"/>
</dbReference>
<proteinExistence type="predicted"/>
<dbReference type="Proteomes" id="UP001500320">
    <property type="component" value="Unassembled WGS sequence"/>
</dbReference>
<comment type="caution">
    <text evidence="2">The sequence shown here is derived from an EMBL/GenBank/DDBJ whole genome shotgun (WGS) entry which is preliminary data.</text>
</comment>
<evidence type="ECO:0000256" key="1">
    <source>
        <dbReference type="SAM" id="MobiDB-lite"/>
    </source>
</evidence>
<evidence type="ECO:0008006" key="4">
    <source>
        <dbReference type="Google" id="ProtNLM"/>
    </source>
</evidence>
<dbReference type="EMBL" id="BAAAUT010000021">
    <property type="protein sequence ID" value="GAA3136587.1"/>
    <property type="molecule type" value="Genomic_DNA"/>
</dbReference>
<reference evidence="3" key="1">
    <citation type="journal article" date="2019" name="Int. J. Syst. Evol. Microbiol.">
        <title>The Global Catalogue of Microorganisms (GCM) 10K type strain sequencing project: providing services to taxonomists for standard genome sequencing and annotation.</title>
        <authorList>
            <consortium name="The Broad Institute Genomics Platform"/>
            <consortium name="The Broad Institute Genome Sequencing Center for Infectious Disease"/>
            <person name="Wu L."/>
            <person name="Ma J."/>
        </authorList>
    </citation>
    <scope>NUCLEOTIDE SEQUENCE [LARGE SCALE GENOMIC DNA]</scope>
    <source>
        <strain evidence="3">JCM 9373</strain>
    </source>
</reference>
<keyword evidence="3" id="KW-1185">Reference proteome</keyword>
<accession>A0ABP6N9P4</accession>
<evidence type="ECO:0000313" key="3">
    <source>
        <dbReference type="Proteomes" id="UP001500320"/>
    </source>
</evidence>
<organism evidence="2 3">
    <name type="scientific">Planomonospora alba</name>
    <dbReference type="NCBI Taxonomy" id="161354"/>
    <lineage>
        <taxon>Bacteria</taxon>
        <taxon>Bacillati</taxon>
        <taxon>Actinomycetota</taxon>
        <taxon>Actinomycetes</taxon>
        <taxon>Streptosporangiales</taxon>
        <taxon>Streptosporangiaceae</taxon>
        <taxon>Planomonospora</taxon>
    </lineage>
</organism>
<protein>
    <recommendedName>
        <fullName evidence="4">Portal protein</fullName>
    </recommendedName>
</protein>
<dbReference type="RefSeq" id="WP_344859722.1">
    <property type="nucleotide sequence ID" value="NZ_BAAAUT010000021.1"/>
</dbReference>
<evidence type="ECO:0000313" key="2">
    <source>
        <dbReference type="EMBL" id="GAA3136587.1"/>
    </source>
</evidence>
<gene>
    <name evidence="2" type="ORF">GCM10010466_29250</name>
</gene>
<feature type="region of interest" description="Disordered" evidence="1">
    <location>
        <begin position="440"/>
        <end position="465"/>
    </location>
</feature>
<name>A0ABP6N9P4_9ACTN</name>